<feature type="transmembrane region" description="Helical" evidence="1">
    <location>
        <begin position="12"/>
        <end position="35"/>
    </location>
</feature>
<dbReference type="AlphaFoldDB" id="A0A3A5MNZ5"/>
<feature type="transmembrane region" description="Helical" evidence="1">
    <location>
        <begin position="161"/>
        <end position="182"/>
    </location>
</feature>
<proteinExistence type="predicted"/>
<protein>
    <submittedName>
        <fullName evidence="2">Uncharacterized protein</fullName>
    </submittedName>
</protein>
<gene>
    <name evidence="2" type="ORF">D6T64_13070</name>
</gene>
<feature type="transmembrane region" description="Helical" evidence="1">
    <location>
        <begin position="65"/>
        <end position="85"/>
    </location>
</feature>
<evidence type="ECO:0000313" key="2">
    <source>
        <dbReference type="EMBL" id="RJT87786.1"/>
    </source>
</evidence>
<dbReference type="Proteomes" id="UP000272015">
    <property type="component" value="Unassembled WGS sequence"/>
</dbReference>
<feature type="transmembrane region" description="Helical" evidence="1">
    <location>
        <begin position="97"/>
        <end position="124"/>
    </location>
</feature>
<keyword evidence="3" id="KW-1185">Reference proteome</keyword>
<keyword evidence="1" id="KW-1133">Transmembrane helix</keyword>
<feature type="transmembrane region" description="Helical" evidence="1">
    <location>
        <begin position="231"/>
        <end position="255"/>
    </location>
</feature>
<accession>A0A3A5MNZ5</accession>
<organism evidence="2 3">
    <name type="scientific">Cryobacterium melibiosiphilum</name>
    <dbReference type="NCBI Taxonomy" id="995039"/>
    <lineage>
        <taxon>Bacteria</taxon>
        <taxon>Bacillati</taxon>
        <taxon>Actinomycetota</taxon>
        <taxon>Actinomycetes</taxon>
        <taxon>Micrococcales</taxon>
        <taxon>Microbacteriaceae</taxon>
        <taxon>Cryobacterium</taxon>
    </lineage>
</organism>
<feature type="transmembrane region" description="Helical" evidence="1">
    <location>
        <begin position="202"/>
        <end position="224"/>
    </location>
</feature>
<evidence type="ECO:0000256" key="1">
    <source>
        <dbReference type="SAM" id="Phobius"/>
    </source>
</evidence>
<feature type="transmembrane region" description="Helical" evidence="1">
    <location>
        <begin position="130"/>
        <end position="154"/>
    </location>
</feature>
<dbReference type="RefSeq" id="WP_119975122.1">
    <property type="nucleotide sequence ID" value="NZ_JBHSQA010000011.1"/>
</dbReference>
<feature type="transmembrane region" description="Helical" evidence="1">
    <location>
        <begin position="275"/>
        <end position="295"/>
    </location>
</feature>
<dbReference type="EMBL" id="QZVS01000087">
    <property type="protein sequence ID" value="RJT87786.1"/>
    <property type="molecule type" value="Genomic_DNA"/>
</dbReference>
<keyword evidence="1" id="KW-0472">Membrane</keyword>
<reference evidence="2 3" key="1">
    <citation type="submission" date="2018-09" db="EMBL/GenBank/DDBJ databases">
        <title>Novel species of Cryobacterium.</title>
        <authorList>
            <person name="Liu Q."/>
            <person name="Xin Y.-H."/>
        </authorList>
    </citation>
    <scope>NUCLEOTIDE SEQUENCE [LARGE SCALE GENOMIC DNA]</scope>
    <source>
        <strain evidence="2 3">Hh39</strain>
    </source>
</reference>
<sequence length="307" mass="31441">MSILERMKTMQIAGPAAYLVLGLLAATVGLLPWMVTGMVLPIQNLWAIDVAADEMPITLLPFSQYTITLIVAVLVTGSAIAGGVLRLTRAQHPRFAFAATLVGVLIVQVVAIVQTVVTVAGGLAEGREETIYLAGLTAGTIAANLVGLVLLVLITRAPAAGALVAVSVAAVAAGVWVNGLISHPFGISATEVTMALLSVTRYVPAVIVGLAVAWCGFATAGRIVAAVVSFLALWIGPALFTGVSAAVGTRVLAAYPAEMLDYGVQVFVSALGPQGTSLVFTVAAAVVTAIALVPLRTLRSRREHVAA</sequence>
<dbReference type="OrthoDB" id="5019680at2"/>
<keyword evidence="1" id="KW-0812">Transmembrane</keyword>
<evidence type="ECO:0000313" key="3">
    <source>
        <dbReference type="Proteomes" id="UP000272015"/>
    </source>
</evidence>
<name>A0A3A5MNZ5_9MICO</name>
<comment type="caution">
    <text evidence="2">The sequence shown here is derived from an EMBL/GenBank/DDBJ whole genome shotgun (WGS) entry which is preliminary data.</text>
</comment>